<evidence type="ECO:0000259" key="2">
    <source>
        <dbReference type="PROSITE" id="PS50245"/>
    </source>
</evidence>
<evidence type="ECO:0000313" key="4">
    <source>
        <dbReference type="Proteomes" id="UP000008792"/>
    </source>
</evidence>
<evidence type="ECO:0000256" key="1">
    <source>
        <dbReference type="SAM" id="MobiDB-lite"/>
    </source>
</evidence>
<dbReference type="InterPro" id="IPR000938">
    <property type="entry name" value="CAP-Gly_domain"/>
</dbReference>
<dbReference type="SMR" id="A0A0Q9WX57"/>
<dbReference type="Pfam" id="PF01302">
    <property type="entry name" value="CAP_GLY"/>
    <property type="match status" value="2"/>
</dbReference>
<reference evidence="3 4" key="1">
    <citation type="journal article" date="2007" name="Nature">
        <title>Evolution of genes and genomes on the Drosophila phylogeny.</title>
        <authorList>
            <consortium name="Drosophila 12 Genomes Consortium"/>
            <person name="Clark A.G."/>
            <person name="Eisen M.B."/>
            <person name="Smith D.R."/>
            <person name="Bergman C.M."/>
            <person name="Oliver B."/>
            <person name="Markow T.A."/>
            <person name="Kaufman T.C."/>
            <person name="Kellis M."/>
            <person name="Gelbart W."/>
            <person name="Iyer V.N."/>
            <person name="Pollard D.A."/>
            <person name="Sackton T.B."/>
            <person name="Larracuente A.M."/>
            <person name="Singh N.D."/>
            <person name="Abad J.P."/>
            <person name="Abt D.N."/>
            <person name="Adryan B."/>
            <person name="Aguade M."/>
            <person name="Akashi H."/>
            <person name="Anderson W.W."/>
            <person name="Aquadro C.F."/>
            <person name="Ardell D.H."/>
            <person name="Arguello R."/>
            <person name="Artieri C.G."/>
            <person name="Barbash D.A."/>
            <person name="Barker D."/>
            <person name="Barsanti P."/>
            <person name="Batterham P."/>
            <person name="Batzoglou S."/>
            <person name="Begun D."/>
            <person name="Bhutkar A."/>
            <person name="Blanco E."/>
            <person name="Bosak S.A."/>
            <person name="Bradley R.K."/>
            <person name="Brand A.D."/>
            <person name="Brent M.R."/>
            <person name="Brooks A.N."/>
            <person name="Brown R.H."/>
            <person name="Butlin R.K."/>
            <person name="Caggese C."/>
            <person name="Calvi B.R."/>
            <person name="Bernardo de Carvalho A."/>
            <person name="Caspi A."/>
            <person name="Castrezana S."/>
            <person name="Celniker S.E."/>
            <person name="Chang J.L."/>
            <person name="Chapple C."/>
            <person name="Chatterji S."/>
            <person name="Chinwalla A."/>
            <person name="Civetta A."/>
            <person name="Clifton S.W."/>
            <person name="Comeron J.M."/>
            <person name="Costello J.C."/>
            <person name="Coyne J.A."/>
            <person name="Daub J."/>
            <person name="David R.G."/>
            <person name="Delcher A.L."/>
            <person name="Delehaunty K."/>
            <person name="Do C.B."/>
            <person name="Ebling H."/>
            <person name="Edwards K."/>
            <person name="Eickbush T."/>
            <person name="Evans J.D."/>
            <person name="Filipski A."/>
            <person name="Findeiss S."/>
            <person name="Freyhult E."/>
            <person name="Fulton L."/>
            <person name="Fulton R."/>
            <person name="Garcia A.C."/>
            <person name="Gardiner A."/>
            <person name="Garfield D.A."/>
            <person name="Garvin B.E."/>
            <person name="Gibson G."/>
            <person name="Gilbert D."/>
            <person name="Gnerre S."/>
            <person name="Godfrey J."/>
            <person name="Good R."/>
            <person name="Gotea V."/>
            <person name="Gravely B."/>
            <person name="Greenberg A.J."/>
            <person name="Griffiths-Jones S."/>
            <person name="Gross S."/>
            <person name="Guigo R."/>
            <person name="Gustafson E.A."/>
            <person name="Haerty W."/>
            <person name="Hahn M.W."/>
            <person name="Halligan D.L."/>
            <person name="Halpern A.L."/>
            <person name="Halter G.M."/>
            <person name="Han M.V."/>
            <person name="Heger A."/>
            <person name="Hillier L."/>
            <person name="Hinrichs A.S."/>
            <person name="Holmes I."/>
            <person name="Hoskins R.A."/>
            <person name="Hubisz M.J."/>
            <person name="Hultmark D."/>
            <person name="Huntley M.A."/>
            <person name="Jaffe D.B."/>
            <person name="Jagadeeshan S."/>
            <person name="Jeck W.R."/>
            <person name="Johnson J."/>
            <person name="Jones C.D."/>
            <person name="Jordan W.C."/>
            <person name="Karpen G.H."/>
            <person name="Kataoka E."/>
            <person name="Keightley P.D."/>
            <person name="Kheradpour P."/>
            <person name="Kirkness E.F."/>
            <person name="Koerich L.B."/>
            <person name="Kristiansen K."/>
            <person name="Kudrna D."/>
            <person name="Kulathinal R.J."/>
            <person name="Kumar S."/>
            <person name="Kwok R."/>
            <person name="Lander E."/>
            <person name="Langley C.H."/>
            <person name="Lapoint R."/>
            <person name="Lazzaro B.P."/>
            <person name="Lee S.J."/>
            <person name="Levesque L."/>
            <person name="Li R."/>
            <person name="Lin C.F."/>
            <person name="Lin M.F."/>
            <person name="Lindblad-Toh K."/>
            <person name="Llopart A."/>
            <person name="Long M."/>
            <person name="Low L."/>
            <person name="Lozovsky E."/>
            <person name="Lu J."/>
            <person name="Luo M."/>
            <person name="Machado C.A."/>
            <person name="Makalowski W."/>
            <person name="Marzo M."/>
            <person name="Matsuda M."/>
            <person name="Matzkin L."/>
            <person name="McAllister B."/>
            <person name="McBride C.S."/>
            <person name="McKernan B."/>
            <person name="McKernan K."/>
            <person name="Mendez-Lago M."/>
            <person name="Minx P."/>
            <person name="Mollenhauer M.U."/>
            <person name="Montooth K."/>
            <person name="Mount S.M."/>
            <person name="Mu X."/>
            <person name="Myers E."/>
            <person name="Negre B."/>
            <person name="Newfeld S."/>
            <person name="Nielsen R."/>
            <person name="Noor M.A."/>
            <person name="O'Grady P."/>
            <person name="Pachter L."/>
            <person name="Papaceit M."/>
            <person name="Parisi M.J."/>
            <person name="Parisi M."/>
            <person name="Parts L."/>
            <person name="Pedersen J.S."/>
            <person name="Pesole G."/>
            <person name="Phillippy A.M."/>
            <person name="Ponting C.P."/>
            <person name="Pop M."/>
            <person name="Porcelli D."/>
            <person name="Powell J.R."/>
            <person name="Prohaska S."/>
            <person name="Pruitt K."/>
            <person name="Puig M."/>
            <person name="Quesneville H."/>
            <person name="Ram K.R."/>
            <person name="Rand D."/>
            <person name="Rasmussen M.D."/>
            <person name="Reed L.K."/>
            <person name="Reenan R."/>
            <person name="Reily A."/>
            <person name="Remington K.A."/>
            <person name="Rieger T.T."/>
            <person name="Ritchie M.G."/>
            <person name="Robin C."/>
            <person name="Rogers Y.H."/>
            <person name="Rohde C."/>
            <person name="Rozas J."/>
            <person name="Rubenfield M.J."/>
            <person name="Ruiz A."/>
            <person name="Russo S."/>
            <person name="Salzberg S.L."/>
            <person name="Sanchez-Gracia A."/>
            <person name="Saranga D.J."/>
            <person name="Sato H."/>
            <person name="Schaeffer S.W."/>
            <person name="Schatz M.C."/>
            <person name="Schlenke T."/>
            <person name="Schwartz R."/>
            <person name="Segarra C."/>
            <person name="Singh R.S."/>
            <person name="Sirot L."/>
            <person name="Sirota M."/>
            <person name="Sisneros N.B."/>
            <person name="Smith C.D."/>
            <person name="Smith T.F."/>
            <person name="Spieth J."/>
            <person name="Stage D.E."/>
            <person name="Stark A."/>
            <person name="Stephan W."/>
            <person name="Strausberg R.L."/>
            <person name="Strempel S."/>
            <person name="Sturgill D."/>
            <person name="Sutton G."/>
            <person name="Sutton G.G."/>
            <person name="Tao W."/>
            <person name="Teichmann S."/>
            <person name="Tobari Y.N."/>
            <person name="Tomimura Y."/>
            <person name="Tsolas J.M."/>
            <person name="Valente V.L."/>
            <person name="Venter E."/>
            <person name="Venter J.C."/>
            <person name="Vicario S."/>
            <person name="Vieira F.G."/>
            <person name="Vilella A.J."/>
            <person name="Villasante A."/>
            <person name="Walenz B."/>
            <person name="Wang J."/>
            <person name="Wasserman M."/>
            <person name="Watts T."/>
            <person name="Wilson D."/>
            <person name="Wilson R.K."/>
            <person name="Wing R.A."/>
            <person name="Wolfner M.F."/>
            <person name="Wong A."/>
            <person name="Wong G.K."/>
            <person name="Wu C.I."/>
            <person name="Wu G."/>
            <person name="Yamamoto D."/>
            <person name="Yang H.P."/>
            <person name="Yang S.P."/>
            <person name="Yorke J.A."/>
            <person name="Yoshida K."/>
            <person name="Zdobnov E."/>
            <person name="Zhang P."/>
            <person name="Zhang Y."/>
            <person name="Zimin A.V."/>
            <person name="Baldwin J."/>
            <person name="Abdouelleil A."/>
            <person name="Abdulkadir J."/>
            <person name="Abebe A."/>
            <person name="Abera B."/>
            <person name="Abreu J."/>
            <person name="Acer S.C."/>
            <person name="Aftuck L."/>
            <person name="Alexander A."/>
            <person name="An P."/>
            <person name="Anderson E."/>
            <person name="Anderson S."/>
            <person name="Arachi H."/>
            <person name="Azer M."/>
            <person name="Bachantsang P."/>
            <person name="Barry A."/>
            <person name="Bayul T."/>
            <person name="Berlin A."/>
            <person name="Bessette D."/>
            <person name="Bloom T."/>
            <person name="Blye J."/>
            <person name="Boguslavskiy L."/>
            <person name="Bonnet C."/>
            <person name="Boukhgalter B."/>
            <person name="Bourzgui I."/>
            <person name="Brown A."/>
            <person name="Cahill P."/>
            <person name="Channer S."/>
            <person name="Cheshatsang Y."/>
            <person name="Chuda L."/>
            <person name="Citroen M."/>
            <person name="Collymore A."/>
            <person name="Cooke P."/>
            <person name="Costello M."/>
            <person name="D'Aco K."/>
            <person name="Daza R."/>
            <person name="De Haan G."/>
            <person name="DeGray S."/>
            <person name="DeMaso C."/>
            <person name="Dhargay N."/>
            <person name="Dooley K."/>
            <person name="Dooley E."/>
            <person name="Doricent M."/>
            <person name="Dorje P."/>
            <person name="Dorjee K."/>
            <person name="Dupes A."/>
            <person name="Elong R."/>
            <person name="Falk J."/>
            <person name="Farina A."/>
            <person name="Faro S."/>
            <person name="Ferguson D."/>
            <person name="Fisher S."/>
            <person name="Foley C.D."/>
            <person name="Franke A."/>
            <person name="Friedrich D."/>
            <person name="Gadbois L."/>
            <person name="Gearin G."/>
            <person name="Gearin C.R."/>
            <person name="Giannoukos G."/>
            <person name="Goode T."/>
            <person name="Graham J."/>
            <person name="Grandbois E."/>
            <person name="Grewal S."/>
            <person name="Gyaltsen K."/>
            <person name="Hafez N."/>
            <person name="Hagos B."/>
            <person name="Hall J."/>
            <person name="Henson C."/>
            <person name="Hollinger A."/>
            <person name="Honan T."/>
            <person name="Huard M.D."/>
            <person name="Hughes L."/>
            <person name="Hurhula B."/>
            <person name="Husby M.E."/>
            <person name="Kamat A."/>
            <person name="Kanga B."/>
            <person name="Kashin S."/>
            <person name="Khazanovich D."/>
            <person name="Kisner P."/>
            <person name="Lance K."/>
            <person name="Lara M."/>
            <person name="Lee W."/>
            <person name="Lennon N."/>
            <person name="Letendre F."/>
            <person name="LeVine R."/>
            <person name="Lipovsky A."/>
            <person name="Liu X."/>
            <person name="Liu J."/>
            <person name="Liu S."/>
            <person name="Lokyitsang T."/>
            <person name="Lokyitsang Y."/>
            <person name="Lubonja R."/>
            <person name="Lui A."/>
            <person name="MacDonald P."/>
            <person name="Magnisalis V."/>
            <person name="Maru K."/>
            <person name="Matthews C."/>
            <person name="McCusker W."/>
            <person name="McDonough S."/>
            <person name="Mehta T."/>
            <person name="Meldrim J."/>
            <person name="Meneus L."/>
            <person name="Mihai O."/>
            <person name="Mihalev A."/>
            <person name="Mihova T."/>
            <person name="Mittelman R."/>
            <person name="Mlenga V."/>
            <person name="Montmayeur A."/>
            <person name="Mulrain L."/>
            <person name="Navidi A."/>
            <person name="Naylor J."/>
            <person name="Negash T."/>
            <person name="Nguyen T."/>
            <person name="Nguyen N."/>
            <person name="Nicol R."/>
            <person name="Norbu C."/>
            <person name="Norbu N."/>
            <person name="Novod N."/>
            <person name="O'Neill B."/>
            <person name="Osman S."/>
            <person name="Markiewicz E."/>
            <person name="Oyono O.L."/>
            <person name="Patti C."/>
            <person name="Phunkhang P."/>
            <person name="Pierre F."/>
            <person name="Priest M."/>
            <person name="Raghuraman S."/>
            <person name="Rege F."/>
            <person name="Reyes R."/>
            <person name="Rise C."/>
            <person name="Rogov P."/>
            <person name="Ross K."/>
            <person name="Ryan E."/>
            <person name="Settipalli S."/>
            <person name="Shea T."/>
            <person name="Sherpa N."/>
            <person name="Shi L."/>
            <person name="Shih D."/>
            <person name="Sparrow T."/>
            <person name="Spaulding J."/>
            <person name="Stalker J."/>
            <person name="Stange-Thomann N."/>
            <person name="Stavropoulos S."/>
            <person name="Stone C."/>
            <person name="Strader C."/>
            <person name="Tesfaye S."/>
            <person name="Thomson T."/>
            <person name="Thoulutsang Y."/>
            <person name="Thoulutsang D."/>
            <person name="Topham K."/>
            <person name="Topping I."/>
            <person name="Tsamla T."/>
            <person name="Vassiliev H."/>
            <person name="Vo A."/>
            <person name="Wangchuk T."/>
            <person name="Wangdi T."/>
            <person name="Weiand M."/>
            <person name="Wilkinson J."/>
            <person name="Wilson A."/>
            <person name="Yadav S."/>
            <person name="Young G."/>
            <person name="Yu Q."/>
            <person name="Zembek L."/>
            <person name="Zhong D."/>
            <person name="Zimmer A."/>
            <person name="Zwirko Z."/>
            <person name="Jaffe D.B."/>
            <person name="Alvarez P."/>
            <person name="Brockman W."/>
            <person name="Butler J."/>
            <person name="Chin C."/>
            <person name="Gnerre S."/>
            <person name="Grabherr M."/>
            <person name="Kleber M."/>
            <person name="Mauceli E."/>
            <person name="MacCallum I."/>
        </authorList>
    </citation>
    <scope>NUCLEOTIDE SEQUENCE [LARGE SCALE GENOMIC DNA]</scope>
    <source>
        <strain evidence="4">Tucson 15010-1051.87</strain>
    </source>
</reference>
<dbReference type="PANTHER" id="PTHR18916">
    <property type="entry name" value="DYNACTIN 1-RELATED MICROTUBULE-BINDING"/>
    <property type="match status" value="1"/>
</dbReference>
<dbReference type="SUPFAM" id="SSF74924">
    <property type="entry name" value="Cap-Gly domain"/>
    <property type="match status" value="2"/>
</dbReference>
<feature type="compositionally biased region" description="Polar residues" evidence="1">
    <location>
        <begin position="212"/>
        <end position="224"/>
    </location>
</feature>
<feature type="domain" description="CAP-Gly" evidence="2">
    <location>
        <begin position="257"/>
        <end position="299"/>
    </location>
</feature>
<gene>
    <name evidence="3" type="primary">Dvir\GJ16188</name>
    <name evidence="3" type="ORF">Dvir_GJ16188</name>
</gene>
<dbReference type="PROSITE" id="PS50245">
    <property type="entry name" value="CAP_GLY_2"/>
    <property type="match status" value="2"/>
</dbReference>
<protein>
    <submittedName>
        <fullName evidence="3">Uncharacterized protein, isoform F</fullName>
    </submittedName>
</protein>
<feature type="domain" description="CAP-Gly" evidence="2">
    <location>
        <begin position="141"/>
        <end position="183"/>
    </location>
</feature>
<feature type="compositionally biased region" description="Low complexity" evidence="1">
    <location>
        <begin position="13"/>
        <end position="26"/>
    </location>
</feature>
<dbReference type="SMART" id="SM01052">
    <property type="entry name" value="CAP_GLY"/>
    <property type="match status" value="2"/>
</dbReference>
<dbReference type="InterPro" id="IPR036859">
    <property type="entry name" value="CAP-Gly_dom_sf"/>
</dbReference>
<proteinExistence type="predicted"/>
<feature type="region of interest" description="Disordered" evidence="1">
    <location>
        <begin position="195"/>
        <end position="234"/>
    </location>
</feature>
<dbReference type="PROSITE" id="PS00845">
    <property type="entry name" value="CAP_GLY_1"/>
    <property type="match status" value="2"/>
</dbReference>
<dbReference type="Proteomes" id="UP000008792">
    <property type="component" value="Unassembled WGS sequence"/>
</dbReference>
<evidence type="ECO:0000313" key="3">
    <source>
        <dbReference type="EMBL" id="KRF85556.1"/>
    </source>
</evidence>
<sequence length="416" mass="45168">MSETTSKEINVNAAAEITPAAETETPVMAAKIKPPSRSNIPTPASSVTGIPTKIKPPSNFGSTGSVSKIGRPCCTHTTPKSGPPPRDTNIMSRESDDNLSSINSAYTDHNSTVLTANTEQFIIGQRVWVGGLRSGQIAYIGETHFAPGDWAGIVLDEPNGKNDGCVSGKRYFQCEPKRGIFSRLTRLTTYPLSGAMTPTSPLAKNSPERSRTVSPTASLRSSMMRSPGTGKNGLTVGDRVIVSSGFGSRPGILRYLGETQFAPGNWCGVELDEPSGKNDGAVDGIRYFECKPKFGVFVPIAKVSLSPSTKKTRLSRAGSRESLTSIGTMNSIATTNTSRIRMNAQRKSSTPIRPIVTTPKSQFSMQQLLIEADRWRRLIARHSIRLADLRREFRGWSGKHERHCILHSVLTPLRIK</sequence>
<feature type="compositionally biased region" description="Polar residues" evidence="1">
    <location>
        <begin position="36"/>
        <end position="49"/>
    </location>
</feature>
<dbReference type="PANTHER" id="PTHR18916:SF93">
    <property type="entry name" value="RESTIN HOMOLOG"/>
    <property type="match status" value="1"/>
</dbReference>
<feature type="region of interest" description="Disordered" evidence="1">
    <location>
        <begin position="1"/>
        <end position="88"/>
    </location>
</feature>
<accession>A0A0Q9WX57</accession>
<dbReference type="OrthoDB" id="2130750at2759"/>
<keyword evidence="4" id="KW-1185">Reference proteome</keyword>
<dbReference type="AlphaFoldDB" id="A0A0Q9WX57"/>
<dbReference type="EMBL" id="CH940661">
    <property type="protein sequence ID" value="KRF85556.1"/>
    <property type="molecule type" value="Genomic_DNA"/>
</dbReference>
<organism evidence="3 4">
    <name type="scientific">Drosophila virilis</name>
    <name type="common">Fruit fly</name>
    <dbReference type="NCBI Taxonomy" id="7244"/>
    <lineage>
        <taxon>Eukaryota</taxon>
        <taxon>Metazoa</taxon>
        <taxon>Ecdysozoa</taxon>
        <taxon>Arthropoda</taxon>
        <taxon>Hexapoda</taxon>
        <taxon>Insecta</taxon>
        <taxon>Pterygota</taxon>
        <taxon>Neoptera</taxon>
        <taxon>Endopterygota</taxon>
        <taxon>Diptera</taxon>
        <taxon>Brachycera</taxon>
        <taxon>Muscomorpha</taxon>
        <taxon>Ephydroidea</taxon>
        <taxon>Drosophilidae</taxon>
        <taxon>Drosophila</taxon>
    </lineage>
</organism>
<dbReference type="Gene3D" id="2.30.30.190">
    <property type="entry name" value="CAP Gly-rich-like domain"/>
    <property type="match status" value="2"/>
</dbReference>
<name>A0A0Q9WX57_DROVI</name>